<gene>
    <name evidence="2" type="ORF">G3R48_05035</name>
</gene>
<accession>A0ABS5I0A6</accession>
<organism evidence="2 3">
    <name type="scientific">Shewanella intestini</name>
    <dbReference type="NCBI Taxonomy" id="2017544"/>
    <lineage>
        <taxon>Bacteria</taxon>
        <taxon>Pseudomonadati</taxon>
        <taxon>Pseudomonadota</taxon>
        <taxon>Gammaproteobacteria</taxon>
        <taxon>Alteromonadales</taxon>
        <taxon>Shewanellaceae</taxon>
        <taxon>Shewanella</taxon>
    </lineage>
</organism>
<name>A0ABS5I0A6_9GAMM</name>
<dbReference type="PANTHER" id="PTHR38037:SF1">
    <property type="entry name" value="ATP-DEPENDENT ZINC PROTEASE DOMAIN-CONTAINING PROTEIN-RELATED"/>
    <property type="match status" value="1"/>
</dbReference>
<dbReference type="SUPFAM" id="SSF50630">
    <property type="entry name" value="Acid proteases"/>
    <property type="match status" value="1"/>
</dbReference>
<dbReference type="Pfam" id="PF05618">
    <property type="entry name" value="Zn_protease"/>
    <property type="match status" value="1"/>
</dbReference>
<feature type="domain" description="Retropepsin-like aspartic endopeptidase" evidence="1">
    <location>
        <begin position="8"/>
        <end position="140"/>
    </location>
</feature>
<dbReference type="PANTHER" id="PTHR38037">
    <property type="entry name" value="ZN_PROTEASE DOMAIN-CONTAINING PROTEIN"/>
    <property type="match status" value="1"/>
</dbReference>
<dbReference type="InterPro" id="IPR021109">
    <property type="entry name" value="Peptidase_aspartic_dom_sf"/>
</dbReference>
<sequence>MSTTSLQIIGWKEWAVFPEINHERINMKVDTGAQTSCLHVLKVEPYQVGSDEWVKVWFQPEQDSEREVVKSFAVFDRRRVKSSGGHTTQRYVIKTPVQIGMLHFEIELTLTSRTDMRYRMLLGRQALSKRFLVDSSVSYLLGE</sequence>
<comment type="caution">
    <text evidence="2">The sequence shown here is derived from an EMBL/GenBank/DDBJ whole genome shotgun (WGS) entry which is preliminary data.</text>
</comment>
<dbReference type="Proteomes" id="UP000811844">
    <property type="component" value="Unassembled WGS sequence"/>
</dbReference>
<dbReference type="Gene3D" id="2.40.70.10">
    <property type="entry name" value="Acid Proteases"/>
    <property type="match status" value="1"/>
</dbReference>
<protein>
    <submittedName>
        <fullName evidence="2">ATP-dependent zinc protease</fullName>
    </submittedName>
</protein>
<keyword evidence="3" id="KW-1185">Reference proteome</keyword>
<keyword evidence="2" id="KW-0378">Hydrolase</keyword>
<evidence type="ECO:0000259" key="1">
    <source>
        <dbReference type="Pfam" id="PF05618"/>
    </source>
</evidence>
<dbReference type="GO" id="GO:0006508">
    <property type="term" value="P:proteolysis"/>
    <property type="evidence" value="ECO:0007669"/>
    <property type="project" value="UniProtKB-KW"/>
</dbReference>
<keyword evidence="2" id="KW-0645">Protease</keyword>
<evidence type="ECO:0000313" key="3">
    <source>
        <dbReference type="Proteomes" id="UP000811844"/>
    </source>
</evidence>
<reference evidence="2 3" key="1">
    <citation type="submission" date="2020-02" db="EMBL/GenBank/DDBJ databases">
        <title>Shewanella WXL01 sp. nov., a marine bacterium isolated from green algae in Luhuitou Fringing Reef (Northern South China Sea).</title>
        <authorList>
            <person name="Wang X."/>
        </authorList>
    </citation>
    <scope>NUCLEOTIDE SEQUENCE [LARGE SCALE GENOMIC DNA]</scope>
    <source>
        <strain evidence="2 3">MCCC 1A01895</strain>
    </source>
</reference>
<evidence type="ECO:0000313" key="2">
    <source>
        <dbReference type="EMBL" id="MBR9727356.1"/>
    </source>
</evidence>
<dbReference type="EMBL" id="JAAIKR010000003">
    <property type="protein sequence ID" value="MBR9727356.1"/>
    <property type="molecule type" value="Genomic_DNA"/>
</dbReference>
<proteinExistence type="predicted"/>
<dbReference type="GO" id="GO:0008233">
    <property type="term" value="F:peptidase activity"/>
    <property type="evidence" value="ECO:0007669"/>
    <property type="project" value="UniProtKB-KW"/>
</dbReference>
<dbReference type="RefSeq" id="WP_153662590.1">
    <property type="nucleotide sequence ID" value="NZ_JAAIKR010000003.1"/>
</dbReference>
<dbReference type="InterPro" id="IPR008503">
    <property type="entry name" value="Asp_endopeptidase"/>
</dbReference>